<dbReference type="InterPro" id="IPR000825">
    <property type="entry name" value="SUF_FeS_clus_asmbl_SufBD_core"/>
</dbReference>
<protein>
    <submittedName>
        <fullName evidence="3">FeS assembly protein SufD</fullName>
    </submittedName>
</protein>
<reference evidence="3" key="1">
    <citation type="submission" date="2013-08" db="EMBL/GenBank/DDBJ databases">
        <authorList>
            <person name="Mendez C."/>
            <person name="Richter M."/>
            <person name="Ferrer M."/>
            <person name="Sanchez J."/>
        </authorList>
    </citation>
    <scope>NUCLEOTIDE SEQUENCE</scope>
</reference>
<proteinExistence type="inferred from homology"/>
<gene>
    <name evidence="3" type="ORF">B1A_14999</name>
</gene>
<name>T0ZAN0_9ZZZZ</name>
<dbReference type="EMBL" id="AUZX01011009">
    <property type="protein sequence ID" value="EQD45036.1"/>
    <property type="molecule type" value="Genomic_DNA"/>
</dbReference>
<dbReference type="PANTHER" id="PTHR30508">
    <property type="entry name" value="FES CLUSTER ASSEMBLY PROTEIN SUF"/>
    <property type="match status" value="1"/>
</dbReference>
<dbReference type="InterPro" id="IPR055346">
    <property type="entry name" value="Fe-S_cluster_assembly_SufBD"/>
</dbReference>
<organism evidence="3">
    <name type="scientific">mine drainage metagenome</name>
    <dbReference type="NCBI Taxonomy" id="410659"/>
    <lineage>
        <taxon>unclassified sequences</taxon>
        <taxon>metagenomes</taxon>
        <taxon>ecological metagenomes</taxon>
    </lineage>
</organism>
<accession>T0ZAN0</accession>
<dbReference type="AlphaFoldDB" id="T0ZAN0"/>
<reference evidence="3" key="2">
    <citation type="journal article" date="2014" name="ISME J.">
        <title>Microbial stratification in low pH oxic and suboxic macroscopic growths along an acid mine drainage.</title>
        <authorList>
            <person name="Mendez-Garcia C."/>
            <person name="Mesa V."/>
            <person name="Sprenger R.R."/>
            <person name="Richter M."/>
            <person name="Diez M.S."/>
            <person name="Solano J."/>
            <person name="Bargiela R."/>
            <person name="Golyshina O.V."/>
            <person name="Manteca A."/>
            <person name="Ramos J.L."/>
            <person name="Gallego J.R."/>
            <person name="Llorente I."/>
            <person name="Martins Dos Santos V.A."/>
            <person name="Jensen O.N."/>
            <person name="Pelaez A.I."/>
            <person name="Sanchez J."/>
            <person name="Ferrer M."/>
        </authorList>
    </citation>
    <scope>NUCLEOTIDE SEQUENCE</scope>
</reference>
<evidence type="ECO:0000259" key="2">
    <source>
        <dbReference type="Pfam" id="PF01458"/>
    </source>
</evidence>
<dbReference type="PANTHER" id="PTHR30508:SF1">
    <property type="entry name" value="UPF0051 PROTEIN ABCI8, CHLOROPLASTIC-RELATED"/>
    <property type="match status" value="1"/>
</dbReference>
<dbReference type="SUPFAM" id="SSF101960">
    <property type="entry name" value="Stabilizer of iron transporter SufD"/>
    <property type="match status" value="1"/>
</dbReference>
<dbReference type="InterPro" id="IPR037284">
    <property type="entry name" value="SUF_FeS_clus_asmbl_SufBD_sf"/>
</dbReference>
<evidence type="ECO:0000256" key="1">
    <source>
        <dbReference type="ARBA" id="ARBA00043967"/>
    </source>
</evidence>
<comment type="similarity">
    <text evidence="1">Belongs to the iron-sulfur cluster assembly SufBD family.</text>
</comment>
<comment type="caution">
    <text evidence="3">The sequence shown here is derived from an EMBL/GenBank/DDBJ whole genome shotgun (WGS) entry which is preliminary data.</text>
</comment>
<feature type="non-terminal residue" evidence="3">
    <location>
        <position position="1"/>
    </location>
</feature>
<dbReference type="Pfam" id="PF01458">
    <property type="entry name" value="SUFBD_core"/>
    <property type="match status" value="1"/>
</dbReference>
<dbReference type="GO" id="GO:0016226">
    <property type="term" value="P:iron-sulfur cluster assembly"/>
    <property type="evidence" value="ECO:0007669"/>
    <property type="project" value="InterPro"/>
</dbReference>
<feature type="domain" description="SUF system FeS cluster assembly SufBD core" evidence="2">
    <location>
        <begin position="47"/>
        <end position="266"/>
    </location>
</feature>
<evidence type="ECO:0000313" key="3">
    <source>
        <dbReference type="EMBL" id="EQD45036.1"/>
    </source>
</evidence>
<sequence>LSALSRALVNRSYRLELPDGLPTPIRVQDISVLSEPGQSVSIDRELSVGHESQVLFTEEVFSRPAGDHQRFLGSATRWRLGPDAKAVHLTVHAPDSAVVSVYRRSAVAGERSRLAWIYAGLGGFRTKIRNRTRLSGTGAAVDDLQTFFGAGTQSYDSAIDMTHEGTDTHGRSITRGVFRDEARGMSRGLVRIEADARKTVSFISEHAMLLSKGARSDTIPILEILCRDVKATHSTSVAPVDPDRVFYLESRGHPTSSAVRMIGEGFLAYVLEHAPIASLRDLLYPTLSRRWDGENIAWGSGDFPTLPELSVTGTEADPEWRFDAKMR</sequence>